<dbReference type="KEGG" id="woc:BA177_03355"/>
<name>A0A193LD64_9GAMM</name>
<organism evidence="3 4">
    <name type="scientific">Woeseia oceani</name>
    <dbReference type="NCBI Taxonomy" id="1548547"/>
    <lineage>
        <taxon>Bacteria</taxon>
        <taxon>Pseudomonadati</taxon>
        <taxon>Pseudomonadota</taxon>
        <taxon>Gammaproteobacteria</taxon>
        <taxon>Woeseiales</taxon>
        <taxon>Woeseiaceae</taxon>
        <taxon>Woeseia</taxon>
    </lineage>
</organism>
<evidence type="ECO:0000256" key="1">
    <source>
        <dbReference type="SAM" id="MobiDB-lite"/>
    </source>
</evidence>
<feature type="region of interest" description="Disordered" evidence="1">
    <location>
        <begin position="99"/>
        <end position="128"/>
    </location>
</feature>
<dbReference type="Proteomes" id="UP000092695">
    <property type="component" value="Chromosome"/>
</dbReference>
<gene>
    <name evidence="3" type="ORF">BA177_03355</name>
</gene>
<dbReference type="AlphaFoldDB" id="A0A193LD64"/>
<keyword evidence="4" id="KW-1185">Reference proteome</keyword>
<feature type="signal peptide" evidence="2">
    <location>
        <begin position="1"/>
        <end position="35"/>
    </location>
</feature>
<feature type="chain" id="PRO_5008260116" evidence="2">
    <location>
        <begin position="36"/>
        <end position="128"/>
    </location>
</feature>
<feature type="compositionally biased region" description="Basic residues" evidence="1">
    <location>
        <begin position="101"/>
        <end position="128"/>
    </location>
</feature>
<sequence length="128" mass="15708">MMQSEVPVMRTFNSQCATLALVAGLLFVAMPAANAHEPGYKSYHGPVSGQRYVYHHGSVLPRAMRNNRDFLRWYERNLHRLRFEHSWHHVYQRYQRDYRSKQYRKSYHKAKRHEQRKRNKHRKPHRRH</sequence>
<evidence type="ECO:0000256" key="2">
    <source>
        <dbReference type="SAM" id="SignalP"/>
    </source>
</evidence>
<evidence type="ECO:0000313" key="3">
    <source>
        <dbReference type="EMBL" id="ANO50381.1"/>
    </source>
</evidence>
<keyword evidence="2" id="KW-0732">Signal</keyword>
<accession>A0A193LD64</accession>
<reference evidence="3 4" key="1">
    <citation type="submission" date="2016-06" db="EMBL/GenBank/DDBJ databases">
        <title>Complete genome sequence of a deep-branching marine Gamma Proteobacterium Woeseia oceani type strain XK5.</title>
        <authorList>
            <person name="Mu D."/>
            <person name="Du Z."/>
        </authorList>
    </citation>
    <scope>NUCLEOTIDE SEQUENCE [LARGE SCALE GENOMIC DNA]</scope>
    <source>
        <strain evidence="3 4">XK5</strain>
    </source>
</reference>
<protein>
    <submittedName>
        <fullName evidence="3">Uncharacterized protein</fullName>
    </submittedName>
</protein>
<evidence type="ECO:0000313" key="4">
    <source>
        <dbReference type="Proteomes" id="UP000092695"/>
    </source>
</evidence>
<dbReference type="STRING" id="1548547.BA177_03355"/>
<dbReference type="EMBL" id="CP016268">
    <property type="protein sequence ID" value="ANO50381.1"/>
    <property type="molecule type" value="Genomic_DNA"/>
</dbReference>
<proteinExistence type="predicted"/>